<reference evidence="2" key="1">
    <citation type="submission" date="2018-09" db="EMBL/GenBank/DDBJ databases">
        <title>Complete Genome Sequencing of Sulfolobus sp. JCM 16834.</title>
        <authorList>
            <person name="Kato S."/>
            <person name="Itoh T."/>
            <person name="Ohkuma M."/>
        </authorList>
    </citation>
    <scope>NUCLEOTIDE SEQUENCE [LARGE SCALE GENOMIC DNA]</scope>
    <source>
        <strain evidence="2">IC-007</strain>
    </source>
</reference>
<dbReference type="RefSeq" id="WP_149564646.1">
    <property type="nucleotide sequence ID" value="NZ_AP018930.1"/>
</dbReference>
<evidence type="ECO:0000313" key="2">
    <source>
        <dbReference type="Proteomes" id="UP000325030"/>
    </source>
</evidence>
<organism evidence="1 2">
    <name type="scientific">Sulfuracidifex tepidarius</name>
    <dbReference type="NCBI Taxonomy" id="1294262"/>
    <lineage>
        <taxon>Archaea</taxon>
        <taxon>Thermoproteota</taxon>
        <taxon>Thermoprotei</taxon>
        <taxon>Sulfolobales</taxon>
        <taxon>Sulfolobaceae</taxon>
        <taxon>Sulfuracidifex</taxon>
    </lineage>
</organism>
<dbReference type="Proteomes" id="UP000325030">
    <property type="component" value="Chromosome"/>
</dbReference>
<sequence>MKWQGFDEVVSRVIYSYFTIPFMRINYKVMSHMPEKVKEYVVLRLSSSMYNDEKYLRVPHSLKTGGKRFTRLEDTNLKSEAGIFTGESVVLRKNVPLEGIGVDKTTVESMEESFHSWFANGGIFLMERVEDGEDVGHLAKALKTDLKSEAFRTLTHEHLHWRTLKGTSTASLVDAVSWRTELDLAIFAEMIHELAGIPRVLDQLAVDFIKKSIDDVVDAMMRDDAVSLFEDIVTHSFSLSFYYPAMISVLMEPVAWSLVEEDFVRRKGEYLNYYFSYLSPRSREIAEETLDLSVDFLKVGGRRTLIDACRKALDFPLKEALSNGIVGEIDPYNLLVQLEKSHEYLYDRFSRSLKGERIETEERAEKNFRRSLVYGGRMSYNNQFGVNILKGNVSPAIYGFSIVISRYAKLALDRPSFIVYSKTINGEPLTLVYDVIAPTLRSMGRSLDDINVSKLSGKVVYRPLDMVGELGYSIVPSLLFMYYSSFLGEVSEDEVVKQLVQIGSSIRFMSGDNKEYLKFVKSVVNGEVSGSYQKVLEGGKEGMEEFLRFWLSLISRVGVTSRFLSLEQGMQC</sequence>
<evidence type="ECO:0000313" key="1">
    <source>
        <dbReference type="EMBL" id="BBG25957.1"/>
    </source>
</evidence>
<dbReference type="GeneID" id="41716931"/>
<gene>
    <name evidence="1" type="ORF">IC007_0462</name>
</gene>
<accession>A0A510E0J0</accession>
<dbReference type="AlphaFoldDB" id="A0A510E0J0"/>
<proteinExistence type="predicted"/>
<dbReference type="EMBL" id="AP018930">
    <property type="protein sequence ID" value="BBG25957.1"/>
    <property type="molecule type" value="Genomic_DNA"/>
</dbReference>
<name>A0A510E0J0_9CREN</name>
<protein>
    <submittedName>
        <fullName evidence="1">Uncharacterized protein</fullName>
    </submittedName>
</protein>